<protein>
    <submittedName>
        <fullName evidence="4">Caax family membrane-bound protease</fullName>
    </submittedName>
</protein>
<accession>A0A837R5B3</accession>
<organism evidence="4 5">
    <name type="scientific">Lactiplantibacillus pentosus DSM 20314</name>
    <dbReference type="NCBI Taxonomy" id="1423791"/>
    <lineage>
        <taxon>Bacteria</taxon>
        <taxon>Bacillati</taxon>
        <taxon>Bacillota</taxon>
        <taxon>Bacilli</taxon>
        <taxon>Lactobacillales</taxon>
        <taxon>Lactobacillaceae</taxon>
        <taxon>Lactiplantibacillus</taxon>
    </lineage>
</organism>
<feature type="transmembrane region" description="Helical" evidence="2">
    <location>
        <begin position="213"/>
        <end position="234"/>
    </location>
</feature>
<dbReference type="InterPro" id="IPR003675">
    <property type="entry name" value="Rce1/LyrA-like_dom"/>
</dbReference>
<dbReference type="Pfam" id="PF02517">
    <property type="entry name" value="Rce1-like"/>
    <property type="match status" value="1"/>
</dbReference>
<feature type="transmembrane region" description="Helical" evidence="2">
    <location>
        <begin position="156"/>
        <end position="177"/>
    </location>
</feature>
<dbReference type="GeneID" id="49392680"/>
<sequence length="243" mass="27055">MRQLKSVLILWGGILASMGLVSLFLRVPPFNQLSAPLTTGLQESLLLGIVLLFNAAWFQQPLHYRNIPISWIQFKPVLPTLLVTALIASLALLSTRQWSTTFAALIVAILISLFEETSFRGLLFQLCRSTWGVFPGALLSSVFFSLTHLLNLSHQILTITLLQLVFTFVLGLLLCLVTVQTKSLFWAIIIHTANDFFSTMAPTIQLPGITTTAQFQIFEIIIIIILIAPLSITIRGQVDHPHH</sequence>
<keyword evidence="2" id="KW-0472">Membrane</keyword>
<dbReference type="PANTHER" id="PTHR36435">
    <property type="entry name" value="SLR1288 PROTEIN"/>
    <property type="match status" value="1"/>
</dbReference>
<gene>
    <name evidence="4" type="ORF">FD24_GL001864</name>
</gene>
<evidence type="ECO:0000256" key="1">
    <source>
        <dbReference type="ARBA" id="ARBA00009067"/>
    </source>
</evidence>
<feature type="transmembrane region" description="Helical" evidence="2">
    <location>
        <begin position="184"/>
        <end position="201"/>
    </location>
</feature>
<keyword evidence="2" id="KW-1133">Transmembrane helix</keyword>
<evidence type="ECO:0000256" key="2">
    <source>
        <dbReference type="SAM" id="Phobius"/>
    </source>
</evidence>
<keyword evidence="4" id="KW-0645">Protease</keyword>
<name>A0A837R5B3_LACPE</name>
<dbReference type="GO" id="GO:0080120">
    <property type="term" value="P:CAAX-box protein maturation"/>
    <property type="evidence" value="ECO:0007669"/>
    <property type="project" value="UniProtKB-ARBA"/>
</dbReference>
<dbReference type="EMBL" id="AZCU01000024">
    <property type="protein sequence ID" value="KRK22270.1"/>
    <property type="molecule type" value="Genomic_DNA"/>
</dbReference>
<reference evidence="4 5" key="1">
    <citation type="journal article" date="2015" name="Genome Announc.">
        <title>Expanding the biotechnology potential of lactobacilli through comparative genomics of 213 strains and associated genera.</title>
        <authorList>
            <person name="Sun Z."/>
            <person name="Harris H.M."/>
            <person name="McCann A."/>
            <person name="Guo C."/>
            <person name="Argimon S."/>
            <person name="Zhang W."/>
            <person name="Yang X."/>
            <person name="Jeffery I.B."/>
            <person name="Cooney J.C."/>
            <person name="Kagawa T.F."/>
            <person name="Liu W."/>
            <person name="Song Y."/>
            <person name="Salvetti E."/>
            <person name="Wrobel A."/>
            <person name="Rasinkangas P."/>
            <person name="Parkhill J."/>
            <person name="Rea M.C."/>
            <person name="O'Sullivan O."/>
            <person name="Ritari J."/>
            <person name="Douillard F.P."/>
            <person name="Paul Ross R."/>
            <person name="Yang R."/>
            <person name="Briner A.E."/>
            <person name="Felis G.E."/>
            <person name="de Vos W.M."/>
            <person name="Barrangou R."/>
            <person name="Klaenhammer T.R."/>
            <person name="Caufield P.W."/>
            <person name="Cui Y."/>
            <person name="Zhang H."/>
            <person name="O'Toole P.W."/>
        </authorList>
    </citation>
    <scope>NUCLEOTIDE SEQUENCE [LARGE SCALE GENOMIC DNA]</scope>
    <source>
        <strain evidence="4 5">DSM 20314</strain>
    </source>
</reference>
<comment type="caution">
    <text evidence="4">The sequence shown here is derived from an EMBL/GenBank/DDBJ whole genome shotgun (WGS) entry which is preliminary data.</text>
</comment>
<dbReference type="GO" id="GO:0004175">
    <property type="term" value="F:endopeptidase activity"/>
    <property type="evidence" value="ECO:0007669"/>
    <property type="project" value="UniProtKB-ARBA"/>
</dbReference>
<feature type="domain" description="CAAX prenyl protease 2/Lysostaphin resistance protein A-like" evidence="3">
    <location>
        <begin position="98"/>
        <end position="197"/>
    </location>
</feature>
<keyword evidence="4" id="KW-0378">Hydrolase</keyword>
<dbReference type="PANTHER" id="PTHR36435:SF1">
    <property type="entry name" value="CAAX AMINO TERMINAL PROTEASE FAMILY PROTEIN"/>
    <property type="match status" value="1"/>
</dbReference>
<dbReference type="Proteomes" id="UP000051020">
    <property type="component" value="Unassembled WGS sequence"/>
</dbReference>
<evidence type="ECO:0000313" key="5">
    <source>
        <dbReference type="Proteomes" id="UP000051020"/>
    </source>
</evidence>
<evidence type="ECO:0000313" key="4">
    <source>
        <dbReference type="EMBL" id="KRK22270.1"/>
    </source>
</evidence>
<feature type="transmembrane region" description="Helical" evidence="2">
    <location>
        <begin position="7"/>
        <end position="25"/>
    </location>
</feature>
<proteinExistence type="inferred from homology"/>
<dbReference type="GO" id="GO:0006508">
    <property type="term" value="P:proteolysis"/>
    <property type="evidence" value="ECO:0007669"/>
    <property type="project" value="UniProtKB-KW"/>
</dbReference>
<feature type="transmembrane region" description="Helical" evidence="2">
    <location>
        <begin position="45"/>
        <end position="64"/>
    </location>
</feature>
<keyword evidence="2" id="KW-0812">Transmembrane</keyword>
<feature type="transmembrane region" description="Helical" evidence="2">
    <location>
        <begin position="101"/>
        <end position="119"/>
    </location>
</feature>
<dbReference type="RefSeq" id="WP_050337846.1">
    <property type="nucleotide sequence ID" value="NZ_AZCU01000024.1"/>
</dbReference>
<feature type="transmembrane region" description="Helical" evidence="2">
    <location>
        <begin position="76"/>
        <end position="95"/>
    </location>
</feature>
<evidence type="ECO:0000259" key="3">
    <source>
        <dbReference type="Pfam" id="PF02517"/>
    </source>
</evidence>
<feature type="transmembrane region" description="Helical" evidence="2">
    <location>
        <begin position="131"/>
        <end position="150"/>
    </location>
</feature>
<comment type="similarity">
    <text evidence="1">Belongs to the UPF0177 family.</text>
</comment>
<dbReference type="InterPro" id="IPR052710">
    <property type="entry name" value="CAAX_protease"/>
</dbReference>
<dbReference type="AlphaFoldDB" id="A0A837R5B3"/>